<dbReference type="EMBL" id="NAJQ01000604">
    <property type="protein sequence ID" value="TKA66984.1"/>
    <property type="molecule type" value="Genomic_DNA"/>
</dbReference>
<feature type="non-terminal residue" evidence="1">
    <location>
        <position position="295"/>
    </location>
</feature>
<proteinExistence type="predicted"/>
<accession>A0A4U0WTU4</accession>
<reference evidence="1 2" key="1">
    <citation type="submission" date="2017-03" db="EMBL/GenBank/DDBJ databases">
        <title>Genomes of endolithic fungi from Antarctica.</title>
        <authorList>
            <person name="Coleine C."/>
            <person name="Masonjones S."/>
            <person name="Stajich J.E."/>
        </authorList>
    </citation>
    <scope>NUCLEOTIDE SEQUENCE [LARGE SCALE GENOMIC DNA]</scope>
    <source>
        <strain evidence="1 2">CCFEE 5184</strain>
    </source>
</reference>
<evidence type="ECO:0000313" key="2">
    <source>
        <dbReference type="Proteomes" id="UP000309340"/>
    </source>
</evidence>
<name>A0A4U0WTU4_9PEZI</name>
<dbReference type="AlphaFoldDB" id="A0A4U0WTU4"/>
<organism evidence="1 2">
    <name type="scientific">Friedmanniomyces simplex</name>
    <dbReference type="NCBI Taxonomy" id="329884"/>
    <lineage>
        <taxon>Eukaryota</taxon>
        <taxon>Fungi</taxon>
        <taxon>Dikarya</taxon>
        <taxon>Ascomycota</taxon>
        <taxon>Pezizomycotina</taxon>
        <taxon>Dothideomycetes</taxon>
        <taxon>Dothideomycetidae</taxon>
        <taxon>Mycosphaerellales</taxon>
        <taxon>Teratosphaeriaceae</taxon>
        <taxon>Friedmanniomyces</taxon>
    </lineage>
</organism>
<keyword evidence="2" id="KW-1185">Reference proteome</keyword>
<dbReference type="OrthoDB" id="4417529at2759"/>
<dbReference type="Proteomes" id="UP000309340">
    <property type="component" value="Unassembled WGS sequence"/>
</dbReference>
<protein>
    <submittedName>
        <fullName evidence="1">Uncharacterized protein</fullName>
    </submittedName>
</protein>
<sequence length="295" mass="31659">MPDISNHIALIFPTNSLRLDPARPTFFLPGVLSGTLQVHGCHSDGARKVKIVLSGVLQNGISCGISSINLAQQYILNQPLLELVDVQQVPSTTTANPVVSLPFFFRVGDRNTDDPDSPLSYLTPSLSVGKRNTLGTGTDARAYTTVRYELLEHLLPPIPLDDFPGEYICSSTKPLRSKKIAYLGIGPWSSTQHLAVSVSEPAVIALDPGGEPLDSVTVALGVRLSLLGSDEHPDLPPDSMDFSLEWALRSTTFISVVPMQAAPTHSQSVASPVLVAITKLSAKHNTRTAYSDQSI</sequence>
<gene>
    <name evidence="1" type="ORF">B0A55_11237</name>
</gene>
<evidence type="ECO:0000313" key="1">
    <source>
        <dbReference type="EMBL" id="TKA66984.1"/>
    </source>
</evidence>
<comment type="caution">
    <text evidence="1">The sequence shown here is derived from an EMBL/GenBank/DDBJ whole genome shotgun (WGS) entry which is preliminary data.</text>
</comment>